<keyword evidence="2" id="KW-0346">Stress response</keyword>
<dbReference type="CDD" id="cd10170">
    <property type="entry name" value="ASKHA_NBD_HSP70"/>
    <property type="match status" value="1"/>
</dbReference>
<protein>
    <submittedName>
        <fullName evidence="5">Caspase family protein</fullName>
    </submittedName>
</protein>
<gene>
    <name evidence="5" type="ORF">ACFO0C_39040</name>
</gene>
<dbReference type="Gene3D" id="3.40.50.1460">
    <property type="match status" value="1"/>
</dbReference>
<dbReference type="SUPFAM" id="SSF52129">
    <property type="entry name" value="Caspase-like"/>
    <property type="match status" value="1"/>
</dbReference>
<evidence type="ECO:0000256" key="3">
    <source>
        <dbReference type="SAM" id="Phobius"/>
    </source>
</evidence>
<evidence type="ECO:0000313" key="6">
    <source>
        <dbReference type="Proteomes" id="UP001595867"/>
    </source>
</evidence>
<evidence type="ECO:0000313" key="5">
    <source>
        <dbReference type="EMBL" id="MFC4070961.1"/>
    </source>
</evidence>
<organism evidence="5 6">
    <name type="scientific">Actinoplanes subglobosus</name>
    <dbReference type="NCBI Taxonomy" id="1547892"/>
    <lineage>
        <taxon>Bacteria</taxon>
        <taxon>Bacillati</taxon>
        <taxon>Actinomycetota</taxon>
        <taxon>Actinomycetes</taxon>
        <taxon>Micromonosporales</taxon>
        <taxon>Micromonosporaceae</taxon>
        <taxon>Actinoplanes</taxon>
    </lineage>
</organism>
<dbReference type="InterPro" id="IPR018181">
    <property type="entry name" value="Heat_shock_70_CS"/>
</dbReference>
<dbReference type="SUPFAM" id="SSF53067">
    <property type="entry name" value="Actin-like ATPase domain"/>
    <property type="match status" value="1"/>
</dbReference>
<evidence type="ECO:0000259" key="4">
    <source>
        <dbReference type="Pfam" id="PF00656"/>
    </source>
</evidence>
<keyword evidence="6" id="KW-1185">Reference proteome</keyword>
<dbReference type="PANTHER" id="PTHR42749:SF1">
    <property type="entry name" value="CELL SHAPE-DETERMINING PROTEIN MREB"/>
    <property type="match status" value="1"/>
</dbReference>
<dbReference type="NCBIfam" id="NF047832">
    <property type="entry name" value="caspase_w_EACC1"/>
    <property type="match status" value="1"/>
</dbReference>
<dbReference type="Gene3D" id="3.30.420.40">
    <property type="match status" value="2"/>
</dbReference>
<evidence type="ECO:0000256" key="2">
    <source>
        <dbReference type="ARBA" id="ARBA00023016"/>
    </source>
</evidence>
<feature type="domain" description="Peptidase C14 caspase" evidence="4">
    <location>
        <begin position="11"/>
        <end position="223"/>
    </location>
</feature>
<keyword evidence="3" id="KW-1133">Transmembrane helix</keyword>
<reference evidence="6" key="1">
    <citation type="journal article" date="2019" name="Int. J. Syst. Evol. Microbiol.">
        <title>The Global Catalogue of Microorganisms (GCM) 10K type strain sequencing project: providing services to taxonomists for standard genome sequencing and annotation.</title>
        <authorList>
            <consortium name="The Broad Institute Genomics Platform"/>
            <consortium name="The Broad Institute Genome Sequencing Center for Infectious Disease"/>
            <person name="Wu L."/>
            <person name="Ma J."/>
        </authorList>
    </citation>
    <scope>NUCLEOTIDE SEQUENCE [LARGE SCALE GENOMIC DNA]</scope>
    <source>
        <strain evidence="6">TBRC 5832</strain>
    </source>
</reference>
<dbReference type="PROSITE" id="PS01036">
    <property type="entry name" value="HSP70_3"/>
    <property type="match status" value="1"/>
</dbReference>
<comment type="similarity">
    <text evidence="1">Belongs to the heat shock protein 70 family.</text>
</comment>
<dbReference type="InterPro" id="IPR029030">
    <property type="entry name" value="Caspase-like_dom_sf"/>
</dbReference>
<name>A0ABV8J650_9ACTN</name>
<dbReference type="Proteomes" id="UP001595867">
    <property type="component" value="Unassembled WGS sequence"/>
</dbReference>
<dbReference type="InterPro" id="IPR043129">
    <property type="entry name" value="ATPase_NBD"/>
</dbReference>
<feature type="transmembrane region" description="Helical" evidence="3">
    <location>
        <begin position="770"/>
        <end position="791"/>
    </location>
</feature>
<proteinExistence type="inferred from homology"/>
<keyword evidence="3" id="KW-0812">Transmembrane</keyword>
<dbReference type="InterPro" id="IPR011600">
    <property type="entry name" value="Pept_C14_caspase"/>
</dbReference>
<feature type="transmembrane region" description="Helical" evidence="3">
    <location>
        <begin position="797"/>
        <end position="820"/>
    </location>
</feature>
<sequence>MDLPSRTGSQAVLVGASKYGIGNSLNPLPGVRRNLDDLYRVLTDQEIGFLSPTNCQRLYDPASPRAVSDALITAAEQAEDTLLFYFAGHGAKAVATGELHLLLTDSDRGNLAFSAVGYNLLRAILVDQGRFPARRRVVILDCCFAGAAITATMAADDLDGALDTEGTYVLAAANDQEYAFAGAGARNTGFTGALLDTLQQGLPEAGDTLNLGQIFGQTRRLMRARGLNAPRPYATDTIAELPLVRNAAHLDRRRAPIDTVLGVDLGDGDTVVTRLPLGRSEVMAEVELDSGETCIPTVLGESGTITVIGTSAVVEESDSLRTRLKSNFTVDDEETTQDIVRFSRGIRDSVARRTTFAGDQTQFVAGHPVRWSAGSRELTAYANALTDGLGALDLQLVPESRAVLLSLRHSGDLGDDDLRRRVVIIDVGSFSTDITLVEDLEAVEIPGPDVPSLGASIIDVALLRRLMSRDTSGLDFVAHFAIRPQDHDRLLLVVRRAKETWFNILIDRRTATHRVRVTAPEHVDDAILLRGWSITEADMTAALGEPLPELSGQSWRQRFLSDVRHALRSLHQPPDRICLTGGGSRMPFLTEIITDETGLAPLRPWPPHLSVARGLALSGDARVRAAGFLREVDDLAGQLRDAVYDRLPTYADALAGCVADNLTERFVVPEFLAWREAKSGTLDQISGRVDERIGTWLSGPEGTASLRDALLPWQHDLMAAVSALTTPVCRRYHIDGDVLNLPTVHLRDHLTGHAAGQDARFRGPVIGPALATLTGAASLAVLVAAFAYLPVAAGPAIAIGGGPVGPAGLVGGFGIIGLFISAVPEFREYLGDQFLTRSIPPTIRRALRPEVIRWRFKRLSKDIDPKAHNAIVGRVVEPNSRDRLTQIIVHGDPSMPGAGLLPLLRARAEAVTSLVN</sequence>
<dbReference type="Gene3D" id="3.90.640.10">
    <property type="entry name" value="Actin, Chain A, domain 4"/>
    <property type="match status" value="1"/>
</dbReference>
<keyword evidence="3" id="KW-0472">Membrane</keyword>
<evidence type="ECO:0000256" key="1">
    <source>
        <dbReference type="ARBA" id="ARBA00007381"/>
    </source>
</evidence>
<dbReference type="RefSeq" id="WP_378071834.1">
    <property type="nucleotide sequence ID" value="NZ_JBHSBL010000026.1"/>
</dbReference>
<comment type="caution">
    <text evidence="5">The sequence shown here is derived from an EMBL/GenBank/DDBJ whole genome shotgun (WGS) entry which is preliminary data.</text>
</comment>
<dbReference type="EMBL" id="JBHSBL010000026">
    <property type="protein sequence ID" value="MFC4070961.1"/>
    <property type="molecule type" value="Genomic_DNA"/>
</dbReference>
<dbReference type="PANTHER" id="PTHR42749">
    <property type="entry name" value="CELL SHAPE-DETERMINING PROTEIN MREB"/>
    <property type="match status" value="1"/>
</dbReference>
<accession>A0ABV8J650</accession>
<dbReference type="Pfam" id="PF00656">
    <property type="entry name" value="Peptidase_C14"/>
    <property type="match status" value="1"/>
</dbReference>